<sequence length="128" mass="14183">SKSSNVLSVLKRSMNVTGIQQEEECQCPNLNKNQDKETELLENLEKLIVAEHADASIISSYIHKEKKKCDGIAIQAGLSFKETVEKNVAATAEKLFEKEEDVQPEVPAAMLHSEEKGVGLSKTTERNL</sequence>
<name>A0A170XM93_TRIIF</name>
<evidence type="ECO:0000313" key="2">
    <source>
        <dbReference type="EMBL" id="JAR99011.1"/>
    </source>
</evidence>
<feature type="region of interest" description="Disordered" evidence="1">
    <location>
        <begin position="99"/>
        <end position="128"/>
    </location>
</feature>
<feature type="non-terminal residue" evidence="2">
    <location>
        <position position="1"/>
    </location>
</feature>
<dbReference type="EMBL" id="GEMB01004258">
    <property type="protein sequence ID" value="JAR99011.1"/>
    <property type="molecule type" value="Transcribed_RNA"/>
</dbReference>
<proteinExistence type="predicted"/>
<evidence type="ECO:0000256" key="1">
    <source>
        <dbReference type="SAM" id="MobiDB-lite"/>
    </source>
</evidence>
<organism evidence="2">
    <name type="scientific">Triatoma infestans</name>
    <name type="common">Assassin bug</name>
    <dbReference type="NCBI Taxonomy" id="30076"/>
    <lineage>
        <taxon>Eukaryota</taxon>
        <taxon>Metazoa</taxon>
        <taxon>Ecdysozoa</taxon>
        <taxon>Arthropoda</taxon>
        <taxon>Hexapoda</taxon>
        <taxon>Insecta</taxon>
        <taxon>Pterygota</taxon>
        <taxon>Neoptera</taxon>
        <taxon>Paraneoptera</taxon>
        <taxon>Hemiptera</taxon>
        <taxon>Heteroptera</taxon>
        <taxon>Panheteroptera</taxon>
        <taxon>Cimicomorpha</taxon>
        <taxon>Reduviidae</taxon>
        <taxon>Triatominae</taxon>
        <taxon>Triatoma</taxon>
    </lineage>
</organism>
<dbReference type="AlphaFoldDB" id="A0A170XM93"/>
<reference evidence="2" key="1">
    <citation type="submission" date="2016-04" db="EMBL/GenBank/DDBJ databases">
        <authorList>
            <person name="Calderon-Fernandez G.M.Sr."/>
        </authorList>
    </citation>
    <scope>NUCLEOTIDE SEQUENCE</scope>
    <source>
        <strain evidence="2">Int1</strain>
        <tissue evidence="2">Integument</tissue>
    </source>
</reference>
<feature type="compositionally biased region" description="Basic and acidic residues" evidence="1">
    <location>
        <begin position="112"/>
        <end position="128"/>
    </location>
</feature>
<accession>A0A170XM93</accession>
<reference evidence="2" key="2">
    <citation type="journal article" date="2017" name="J. Med. Entomol.">
        <title>Transcriptome Analysis of the Triatoma infestans (Hemiptera: Reduviidae) Integument.</title>
        <authorList>
            <person name="Calderon-Fernandez G.M."/>
            <person name="Moriconi D.E."/>
            <person name="Dulbecco A.B."/>
            <person name="Juarez M.P."/>
        </authorList>
    </citation>
    <scope>NUCLEOTIDE SEQUENCE</scope>
    <source>
        <strain evidence="2">Int1</strain>
        <tissue evidence="2">Integument</tissue>
    </source>
</reference>
<protein>
    <submittedName>
        <fullName evidence="2">Uncharacterized protein</fullName>
    </submittedName>
</protein>